<evidence type="ECO:0000256" key="7">
    <source>
        <dbReference type="ARBA" id="ARBA00022837"/>
    </source>
</evidence>
<keyword evidence="5" id="KW-0479">Metal-binding</keyword>
<dbReference type="Proteomes" id="UP000190102">
    <property type="component" value="Unassembled WGS sequence"/>
</dbReference>
<evidence type="ECO:0000256" key="11">
    <source>
        <dbReference type="SAM" id="SignalP"/>
    </source>
</evidence>
<evidence type="ECO:0000256" key="4">
    <source>
        <dbReference type="ARBA" id="ARBA00022617"/>
    </source>
</evidence>
<sequence>MRIRMKLLATLMAAALCGFMTTACAPPKAEKATIAPIPDGTIDPAVWGKNYPEEYETWKKTAEATPEGKSKYKKGNDGGKVYDKLSEYPFIALLFNGWGFGIEYNEPRGHVHMMKDQKEIDPSRLKGGGACLTCKTPYAPQLAQKQGVTYFSQSYADAVNQIPKEHQEMGVACIDCHNNKDMSLKISRGFTLSKALDKMGVDQTKLTNQDKRSLVCAQCHVTYTIPKDANMKSQDVFFPWDESKWGKISIENIIKKMRSDKSYGEWTQAVTGFKMAYIRHPEFEMYSNQSVHWMAGVSCADCHMPYTKVGSKKISDHRIMSPLKNDFKGCKQCHSETSEWLKNQVITIQDRAASQYIRSGYALATVAKLFELTHKQQAAGKQVDQKLYDQAKFYYEEGFYRNLFFGAENSIGFHNPTEAMRILGDATMFAGKADGLLRQALTKAGVDVPVKIDLELAKYTNNRGAKKLMFKPEQELKDPYGEMK</sequence>
<keyword evidence="7" id="KW-0106">Calcium</keyword>
<keyword evidence="4" id="KW-0349">Heme</keyword>
<keyword evidence="13" id="KW-1185">Reference proteome</keyword>
<keyword evidence="6 11" id="KW-0732">Signal</keyword>
<comment type="catalytic activity">
    <reaction evidence="10">
        <text>6 Fe(III)-[cytochrome c] + NH4(+) + 2 H2O = 6 Fe(II)-[cytochrome c] + nitrite + 8 H(+)</text>
        <dbReference type="Rhea" id="RHEA:13089"/>
        <dbReference type="Rhea" id="RHEA-COMP:10350"/>
        <dbReference type="Rhea" id="RHEA-COMP:14399"/>
        <dbReference type="ChEBI" id="CHEBI:15377"/>
        <dbReference type="ChEBI" id="CHEBI:15378"/>
        <dbReference type="ChEBI" id="CHEBI:16301"/>
        <dbReference type="ChEBI" id="CHEBI:28938"/>
        <dbReference type="ChEBI" id="CHEBI:29033"/>
        <dbReference type="ChEBI" id="CHEBI:29034"/>
        <dbReference type="EC" id="1.7.2.2"/>
    </reaction>
</comment>
<dbReference type="Gene3D" id="1.10.1130.10">
    <property type="entry name" value="Flavocytochrome C3, Chain A"/>
    <property type="match status" value="1"/>
</dbReference>
<evidence type="ECO:0000256" key="9">
    <source>
        <dbReference type="ARBA" id="ARBA00023004"/>
    </source>
</evidence>
<organism evidence="12 13">
    <name type="scientific">Trichlorobacter thiogenes</name>
    <dbReference type="NCBI Taxonomy" id="115783"/>
    <lineage>
        <taxon>Bacteria</taxon>
        <taxon>Pseudomonadati</taxon>
        <taxon>Thermodesulfobacteriota</taxon>
        <taxon>Desulfuromonadia</taxon>
        <taxon>Geobacterales</taxon>
        <taxon>Geobacteraceae</taxon>
        <taxon>Trichlorobacter</taxon>
    </lineage>
</organism>
<keyword evidence="9" id="KW-0408">Iron</keyword>
<dbReference type="EC" id="1.7.2.2" evidence="3"/>
<dbReference type="InterPro" id="IPR036280">
    <property type="entry name" value="Multihaem_cyt_sf"/>
</dbReference>
<comment type="similarity">
    <text evidence="2">Belongs to the cytochrome c-552 family.</text>
</comment>
<evidence type="ECO:0000256" key="10">
    <source>
        <dbReference type="ARBA" id="ARBA00049131"/>
    </source>
</evidence>
<dbReference type="PIRSF" id="PIRSF000243">
    <property type="entry name" value="Cyt_c552"/>
    <property type="match status" value="1"/>
</dbReference>
<dbReference type="GO" id="GO:0019645">
    <property type="term" value="P:anaerobic electron transport chain"/>
    <property type="evidence" value="ECO:0007669"/>
    <property type="project" value="TreeGrafter"/>
</dbReference>
<evidence type="ECO:0000256" key="2">
    <source>
        <dbReference type="ARBA" id="ARBA00009288"/>
    </source>
</evidence>
<evidence type="ECO:0000256" key="3">
    <source>
        <dbReference type="ARBA" id="ARBA00011887"/>
    </source>
</evidence>
<evidence type="ECO:0000256" key="5">
    <source>
        <dbReference type="ARBA" id="ARBA00022723"/>
    </source>
</evidence>
<dbReference type="PROSITE" id="PS51257">
    <property type="entry name" value="PROKAR_LIPOPROTEIN"/>
    <property type="match status" value="1"/>
</dbReference>
<evidence type="ECO:0000313" key="12">
    <source>
        <dbReference type="EMBL" id="SJZ54612.1"/>
    </source>
</evidence>
<dbReference type="CDD" id="cd00548">
    <property type="entry name" value="NrfA-like"/>
    <property type="match status" value="1"/>
</dbReference>
<dbReference type="Pfam" id="PF02335">
    <property type="entry name" value="Cytochrom_C552"/>
    <property type="match status" value="1"/>
</dbReference>
<dbReference type="GO" id="GO:0030288">
    <property type="term" value="C:outer membrane-bounded periplasmic space"/>
    <property type="evidence" value="ECO:0007669"/>
    <property type="project" value="TreeGrafter"/>
</dbReference>
<dbReference type="PANTHER" id="PTHR30633">
    <property type="entry name" value="CYTOCHROME C-552 RESPIRATORY NITRITE REDUCTASE"/>
    <property type="match status" value="1"/>
</dbReference>
<evidence type="ECO:0000256" key="6">
    <source>
        <dbReference type="ARBA" id="ARBA00022729"/>
    </source>
</evidence>
<dbReference type="InterPro" id="IPR003321">
    <property type="entry name" value="Cyt_c552"/>
</dbReference>
<reference evidence="13" key="1">
    <citation type="submission" date="2017-02" db="EMBL/GenBank/DDBJ databases">
        <authorList>
            <person name="Varghese N."/>
            <person name="Submissions S."/>
        </authorList>
    </citation>
    <scope>NUCLEOTIDE SEQUENCE [LARGE SCALE GENOMIC DNA]</scope>
    <source>
        <strain evidence="13">ATCC BAA-34</strain>
    </source>
</reference>
<dbReference type="GO" id="GO:0020037">
    <property type="term" value="F:heme binding"/>
    <property type="evidence" value="ECO:0007669"/>
    <property type="project" value="TreeGrafter"/>
</dbReference>
<evidence type="ECO:0000313" key="13">
    <source>
        <dbReference type="Proteomes" id="UP000190102"/>
    </source>
</evidence>
<gene>
    <name evidence="12" type="ORF">SAMN02745119_00915</name>
</gene>
<dbReference type="SUPFAM" id="SSF48695">
    <property type="entry name" value="Multiheme cytochromes"/>
    <property type="match status" value="1"/>
</dbReference>
<feature type="signal peptide" evidence="11">
    <location>
        <begin position="1"/>
        <end position="25"/>
    </location>
</feature>
<dbReference type="PANTHER" id="PTHR30633:SF0">
    <property type="entry name" value="CYTOCHROME C-552"/>
    <property type="match status" value="1"/>
</dbReference>
<keyword evidence="8" id="KW-0560">Oxidoreductase</keyword>
<dbReference type="GO" id="GO:0042279">
    <property type="term" value="F:nitrite reductase (cytochrome, ammonia-forming) activity"/>
    <property type="evidence" value="ECO:0007669"/>
    <property type="project" value="UniProtKB-EC"/>
</dbReference>
<dbReference type="Gene3D" id="1.20.140.10">
    <property type="entry name" value="Butyryl-CoA Dehydrogenase, subunit A, domain 3"/>
    <property type="match status" value="1"/>
</dbReference>
<dbReference type="GO" id="GO:0046872">
    <property type="term" value="F:metal ion binding"/>
    <property type="evidence" value="ECO:0007669"/>
    <property type="project" value="UniProtKB-KW"/>
</dbReference>
<protein>
    <recommendedName>
        <fullName evidence="3">nitrite reductase (cytochrome; ammonia-forming)</fullName>
        <ecNumber evidence="3">1.7.2.2</ecNumber>
    </recommendedName>
</protein>
<dbReference type="EMBL" id="FUWR01000003">
    <property type="protein sequence ID" value="SJZ54612.1"/>
    <property type="molecule type" value="Genomic_DNA"/>
</dbReference>
<dbReference type="AlphaFoldDB" id="A0A1T4LIM5"/>
<name>A0A1T4LIM5_9BACT</name>
<comment type="subcellular location">
    <subcellularLocation>
        <location evidence="1">Cell envelope</location>
    </subcellularLocation>
</comment>
<dbReference type="STRING" id="115783.SAMN02745119_00915"/>
<feature type="chain" id="PRO_5012368739" description="nitrite reductase (cytochrome; ammonia-forming)" evidence="11">
    <location>
        <begin position="26"/>
        <end position="484"/>
    </location>
</feature>
<evidence type="ECO:0000256" key="8">
    <source>
        <dbReference type="ARBA" id="ARBA00023002"/>
    </source>
</evidence>
<proteinExistence type="inferred from homology"/>
<evidence type="ECO:0000256" key="1">
    <source>
        <dbReference type="ARBA" id="ARBA00004196"/>
    </source>
</evidence>
<accession>A0A1T4LIM5</accession>